<organism evidence="7 8">
    <name type="scientific">Pisum sativum</name>
    <name type="common">Garden pea</name>
    <name type="synonym">Lathyrus oleraceus</name>
    <dbReference type="NCBI Taxonomy" id="3888"/>
    <lineage>
        <taxon>Eukaryota</taxon>
        <taxon>Viridiplantae</taxon>
        <taxon>Streptophyta</taxon>
        <taxon>Embryophyta</taxon>
        <taxon>Tracheophyta</taxon>
        <taxon>Spermatophyta</taxon>
        <taxon>Magnoliopsida</taxon>
        <taxon>eudicotyledons</taxon>
        <taxon>Gunneridae</taxon>
        <taxon>Pentapetalae</taxon>
        <taxon>rosids</taxon>
        <taxon>fabids</taxon>
        <taxon>Fabales</taxon>
        <taxon>Fabaceae</taxon>
        <taxon>Papilionoideae</taxon>
        <taxon>50 kb inversion clade</taxon>
        <taxon>NPAAA clade</taxon>
        <taxon>Hologalegina</taxon>
        <taxon>IRL clade</taxon>
        <taxon>Fabeae</taxon>
        <taxon>Lathyrus</taxon>
    </lineage>
</organism>
<gene>
    <name evidence="7" type="ORF">KIW84_072876</name>
</gene>
<protein>
    <submittedName>
        <fullName evidence="7">Variant 6, Protein POLLEN DEFTIVE IN GUIDANCE 1</fullName>
    </submittedName>
</protein>
<comment type="caution">
    <text evidence="7">The sequence shown here is derived from an EMBL/GenBank/DDBJ whole genome shotgun (WGS) entry which is preliminary data.</text>
</comment>
<dbReference type="Proteomes" id="UP001058974">
    <property type="component" value="Chromosome 7"/>
</dbReference>
<name>A0A9D4ZVS4_PEA</name>
<feature type="transmembrane region" description="Helical" evidence="6">
    <location>
        <begin position="55"/>
        <end position="73"/>
    </location>
</feature>
<dbReference type="PANTHER" id="PTHR13317">
    <property type="entry name" value="TRANSMEMBRANE ANTERIOR POSTERIOR TRANSFORMATION PROTEIN 1 HOMOLOG"/>
    <property type="match status" value="1"/>
</dbReference>
<dbReference type="PANTHER" id="PTHR13317:SF4">
    <property type="entry name" value="TRANSMEMBRANE ANTERIOR POSTERIOR TRANSFORMATION PROTEIN 1 HOMOLOG"/>
    <property type="match status" value="1"/>
</dbReference>
<dbReference type="AlphaFoldDB" id="A0A9D4ZVS4"/>
<keyword evidence="8" id="KW-1185">Reference proteome</keyword>
<evidence type="ECO:0000256" key="6">
    <source>
        <dbReference type="SAM" id="Phobius"/>
    </source>
</evidence>
<accession>A0A9D4ZVS4</accession>
<evidence type="ECO:0000256" key="5">
    <source>
        <dbReference type="ARBA" id="ARBA00023136"/>
    </source>
</evidence>
<feature type="transmembrane region" description="Helical" evidence="6">
    <location>
        <begin position="85"/>
        <end position="110"/>
    </location>
</feature>
<evidence type="ECO:0000256" key="4">
    <source>
        <dbReference type="ARBA" id="ARBA00022989"/>
    </source>
</evidence>
<dbReference type="EMBL" id="JAMSHJ010000007">
    <property type="protein sequence ID" value="KAI5386511.1"/>
    <property type="molecule type" value="Genomic_DNA"/>
</dbReference>
<evidence type="ECO:0000256" key="3">
    <source>
        <dbReference type="ARBA" id="ARBA00022692"/>
    </source>
</evidence>
<comment type="similarity">
    <text evidence="2">Belongs to the TAPT1 family.</text>
</comment>
<reference evidence="7 8" key="1">
    <citation type="journal article" date="2022" name="Nat. Genet.">
        <title>Improved pea reference genome and pan-genome highlight genomic features and evolutionary characteristics.</title>
        <authorList>
            <person name="Yang T."/>
            <person name="Liu R."/>
            <person name="Luo Y."/>
            <person name="Hu S."/>
            <person name="Wang D."/>
            <person name="Wang C."/>
            <person name="Pandey M.K."/>
            <person name="Ge S."/>
            <person name="Xu Q."/>
            <person name="Li N."/>
            <person name="Li G."/>
            <person name="Huang Y."/>
            <person name="Saxena R.K."/>
            <person name="Ji Y."/>
            <person name="Li M."/>
            <person name="Yan X."/>
            <person name="He Y."/>
            <person name="Liu Y."/>
            <person name="Wang X."/>
            <person name="Xiang C."/>
            <person name="Varshney R.K."/>
            <person name="Ding H."/>
            <person name="Gao S."/>
            <person name="Zong X."/>
        </authorList>
    </citation>
    <scope>NUCLEOTIDE SEQUENCE [LARGE SCALE GENOMIC DNA]</scope>
    <source>
        <strain evidence="7 8">cv. Zhongwan 6</strain>
    </source>
</reference>
<evidence type="ECO:0000313" key="7">
    <source>
        <dbReference type="EMBL" id="KAI5386511.1"/>
    </source>
</evidence>
<dbReference type="Gramene" id="Psat07G0287600-T6">
    <property type="protein sequence ID" value="KAI5386511.1"/>
    <property type="gene ID" value="KIW84_072876"/>
</dbReference>
<sequence length="131" mass="15131">MLSVYLCEVAIDIIKHSFIAKFNNITPIAYSEFLEALCKQTLHMQTEDVKKNLKFVPLAPACVVIRVIAPVYAANLPYSPLSWKLFWIMLFSATTYILLTSLKSLIGLLLKKHATWYVNRCQRRKHHLHVD</sequence>
<evidence type="ECO:0000256" key="1">
    <source>
        <dbReference type="ARBA" id="ARBA00004141"/>
    </source>
</evidence>
<keyword evidence="4 6" id="KW-1133">Transmembrane helix</keyword>
<dbReference type="Pfam" id="PF05346">
    <property type="entry name" value="DUF747"/>
    <property type="match status" value="1"/>
</dbReference>
<dbReference type="InterPro" id="IPR008010">
    <property type="entry name" value="Tatp1"/>
</dbReference>
<dbReference type="GO" id="GO:0005789">
    <property type="term" value="C:endoplasmic reticulum membrane"/>
    <property type="evidence" value="ECO:0007669"/>
    <property type="project" value="TreeGrafter"/>
</dbReference>
<proteinExistence type="inferred from homology"/>
<keyword evidence="5 6" id="KW-0472">Membrane</keyword>
<keyword evidence="3 6" id="KW-0812">Transmembrane</keyword>
<comment type="subcellular location">
    <subcellularLocation>
        <location evidence="1">Membrane</location>
        <topology evidence="1">Multi-pass membrane protein</topology>
    </subcellularLocation>
</comment>
<evidence type="ECO:0000256" key="2">
    <source>
        <dbReference type="ARBA" id="ARBA00008803"/>
    </source>
</evidence>
<evidence type="ECO:0000313" key="8">
    <source>
        <dbReference type="Proteomes" id="UP001058974"/>
    </source>
</evidence>